<gene>
    <name evidence="3" type="ORF">HYH03_004398</name>
</gene>
<dbReference type="PANTHER" id="PTHR34203">
    <property type="entry name" value="METHYLTRANSFERASE, FKBM FAMILY PROTEIN"/>
    <property type="match status" value="1"/>
</dbReference>
<feature type="chain" id="PRO_5032612163" description="Methyltransferase FkbM domain-containing protein" evidence="1">
    <location>
        <begin position="21"/>
        <end position="516"/>
    </location>
</feature>
<proteinExistence type="predicted"/>
<evidence type="ECO:0000313" key="4">
    <source>
        <dbReference type="Proteomes" id="UP000612055"/>
    </source>
</evidence>
<dbReference type="AlphaFoldDB" id="A0A835YHD2"/>
<dbReference type="InterPro" id="IPR006342">
    <property type="entry name" value="FkbM_mtfrase"/>
</dbReference>
<sequence length="516" mass="56285">MRRHARYQLLLVFISVAADTQLDVGRRLAQQAGSAGGVGAQREVCSDICSLARNGVCEEGRPGPGAPAEGGGTRGVYCDLGEDPKVPGPIRYLRSKDVQVNVKAAAVPTDAAFTFAFTDHSKDFDVSYHVEHYGVIEPYITQIFYRILKDRCVRPDGSRALVVDVGANFGWFAILAARLGCRVIAYEPVPLFRWFLEYSAYINGLRERIEVRASAVGHEAGAMRRIVVPSTGVWGAAGINGLSLDASLEGQSREEVEVASVRLEDEVKEDVLMMKVDVEGWEWAVVAGAAGLLRGQHVEHLLLDYTPGAFERRRLWDEMAATPRMLVDLIHLYGFRVGSVGDGAAGFSGWEAPLQPAREVTLDSLKYDIEDVRRWKNGTLGCPLAPELAPFLAWRRCVTVPEDFNARSFRSEFTHSVNMWAARGPSAELLALQGTVGVVSPDAPPQQYYANNSRGVGMGGRPCDKLGLYDQVRHRCPCQVLTACAAEEAALERLLAEGRVPPAYVLGDAAKELGLA</sequence>
<organism evidence="3 4">
    <name type="scientific">Edaphochlamys debaryana</name>
    <dbReference type="NCBI Taxonomy" id="47281"/>
    <lineage>
        <taxon>Eukaryota</taxon>
        <taxon>Viridiplantae</taxon>
        <taxon>Chlorophyta</taxon>
        <taxon>core chlorophytes</taxon>
        <taxon>Chlorophyceae</taxon>
        <taxon>CS clade</taxon>
        <taxon>Chlamydomonadales</taxon>
        <taxon>Chlamydomonadales incertae sedis</taxon>
        <taxon>Edaphochlamys</taxon>
    </lineage>
</organism>
<dbReference type="Proteomes" id="UP000612055">
    <property type="component" value="Unassembled WGS sequence"/>
</dbReference>
<feature type="domain" description="Methyltransferase FkbM" evidence="2">
    <location>
        <begin position="164"/>
        <end position="309"/>
    </location>
</feature>
<dbReference type="OrthoDB" id="411251at2759"/>
<dbReference type="InterPro" id="IPR052514">
    <property type="entry name" value="SAM-dependent_MTase"/>
</dbReference>
<dbReference type="EMBL" id="JAEHOE010000013">
    <property type="protein sequence ID" value="KAG2497659.1"/>
    <property type="molecule type" value="Genomic_DNA"/>
</dbReference>
<dbReference type="SUPFAM" id="SSF53335">
    <property type="entry name" value="S-adenosyl-L-methionine-dependent methyltransferases"/>
    <property type="match status" value="1"/>
</dbReference>
<name>A0A835YHD2_9CHLO</name>
<dbReference type="InterPro" id="IPR029063">
    <property type="entry name" value="SAM-dependent_MTases_sf"/>
</dbReference>
<evidence type="ECO:0000256" key="1">
    <source>
        <dbReference type="SAM" id="SignalP"/>
    </source>
</evidence>
<reference evidence="3" key="1">
    <citation type="journal article" date="2020" name="bioRxiv">
        <title>Comparative genomics of Chlamydomonas.</title>
        <authorList>
            <person name="Craig R.J."/>
            <person name="Hasan A.R."/>
            <person name="Ness R.W."/>
            <person name="Keightley P.D."/>
        </authorList>
    </citation>
    <scope>NUCLEOTIDE SEQUENCE</scope>
    <source>
        <strain evidence="3">CCAP 11/70</strain>
    </source>
</reference>
<accession>A0A835YHD2</accession>
<comment type="caution">
    <text evidence="3">The sequence shown here is derived from an EMBL/GenBank/DDBJ whole genome shotgun (WGS) entry which is preliminary data.</text>
</comment>
<keyword evidence="4" id="KW-1185">Reference proteome</keyword>
<feature type="signal peptide" evidence="1">
    <location>
        <begin position="1"/>
        <end position="20"/>
    </location>
</feature>
<protein>
    <recommendedName>
        <fullName evidence="2">Methyltransferase FkbM domain-containing protein</fullName>
    </recommendedName>
</protein>
<dbReference type="Pfam" id="PF05050">
    <property type="entry name" value="Methyltransf_21"/>
    <property type="match status" value="1"/>
</dbReference>
<evidence type="ECO:0000313" key="3">
    <source>
        <dbReference type="EMBL" id="KAG2497659.1"/>
    </source>
</evidence>
<dbReference type="Gene3D" id="3.40.50.150">
    <property type="entry name" value="Vaccinia Virus protein VP39"/>
    <property type="match status" value="1"/>
</dbReference>
<keyword evidence="1" id="KW-0732">Signal</keyword>
<dbReference type="PANTHER" id="PTHR34203:SF13">
    <property type="entry name" value="EXPRESSED PROTEIN"/>
    <property type="match status" value="1"/>
</dbReference>
<evidence type="ECO:0000259" key="2">
    <source>
        <dbReference type="Pfam" id="PF05050"/>
    </source>
</evidence>
<dbReference type="NCBIfam" id="TIGR01444">
    <property type="entry name" value="fkbM_fam"/>
    <property type="match status" value="1"/>
</dbReference>